<evidence type="ECO:0000313" key="2">
    <source>
        <dbReference type="Proteomes" id="UP001357973"/>
    </source>
</evidence>
<evidence type="ECO:0000313" key="1">
    <source>
        <dbReference type="EMBL" id="BEK83411.1"/>
    </source>
</evidence>
<reference evidence="1 2" key="1">
    <citation type="submission" date="2023-06" db="EMBL/GenBank/DDBJ databases">
        <title>Complete Genome Sequences of Bifidobacterium faecale strain JCM19861T was isolated from human faeces by Jung-Hye Choi et al. (2014).</title>
        <authorList>
            <person name="Okuhama S."/>
            <person name="Takahashi H."/>
            <person name="Imaizumi K."/>
            <person name="Nakayama S."/>
            <person name="Ogata Y."/>
            <person name="Suda W."/>
        </authorList>
    </citation>
    <scope>NUCLEOTIDE SEQUENCE [LARGE SCALE GENOMIC DNA]</scope>
    <source>
        <strain evidence="1 2">JCM 19861</strain>
    </source>
</reference>
<gene>
    <name evidence="1" type="ORF">B19861_13530</name>
</gene>
<name>A0ABM8IV12_BIFAD</name>
<keyword evidence="2" id="KW-1185">Reference proteome</keyword>
<organism evidence="1 2">
    <name type="scientific">Bifidobacterium adolescentis</name>
    <dbReference type="NCBI Taxonomy" id="1680"/>
    <lineage>
        <taxon>Bacteria</taxon>
        <taxon>Bacillati</taxon>
        <taxon>Actinomycetota</taxon>
        <taxon>Actinomycetes</taxon>
        <taxon>Bifidobacteriales</taxon>
        <taxon>Bifidobacteriaceae</taxon>
        <taxon>Bifidobacterium</taxon>
    </lineage>
</organism>
<protein>
    <submittedName>
        <fullName evidence="1">Uncharacterized protein</fullName>
    </submittedName>
</protein>
<proteinExistence type="predicted"/>
<sequence length="89" mass="10274">MTVSAMKHTRNIIRPHVRKWHRTSPCPYCGTRKPSIEPYAWIIGATMHCIWIAKCRGCPNAVLITTQDDSIKTAIRGWNRYANGGWRKH</sequence>
<accession>A0ABM8IV12</accession>
<dbReference type="EMBL" id="AP028457">
    <property type="protein sequence ID" value="BEK83411.1"/>
    <property type="molecule type" value="Genomic_DNA"/>
</dbReference>
<dbReference type="Proteomes" id="UP001357973">
    <property type="component" value="Chromosome"/>
</dbReference>